<name>A0AAQ3TS23_PASNO</name>
<dbReference type="Proteomes" id="UP001341281">
    <property type="component" value="Chromosome 06"/>
</dbReference>
<sequence length="99" mass="11889">MKRKWHYKPQYRRMKTRRYFEFILGGPSTGDVPLSKENMMDVICDYITIIDDHTLKHCINRFWSTPSVRKEPTTQELGKSIERWPSMNHNATSCRRNLL</sequence>
<reference evidence="1 2" key="1">
    <citation type="submission" date="2024-02" db="EMBL/GenBank/DDBJ databases">
        <title>High-quality chromosome-scale genome assembly of Pensacola bahiagrass (Paspalum notatum Flugge var. saurae).</title>
        <authorList>
            <person name="Vega J.M."/>
            <person name="Podio M."/>
            <person name="Orjuela J."/>
            <person name="Siena L.A."/>
            <person name="Pessino S.C."/>
            <person name="Combes M.C."/>
            <person name="Mariac C."/>
            <person name="Albertini E."/>
            <person name="Pupilli F."/>
            <person name="Ortiz J.P.A."/>
            <person name="Leblanc O."/>
        </authorList>
    </citation>
    <scope>NUCLEOTIDE SEQUENCE [LARGE SCALE GENOMIC DNA]</scope>
    <source>
        <strain evidence="1">R1</strain>
        <tissue evidence="1">Leaf</tissue>
    </source>
</reference>
<organism evidence="1 2">
    <name type="scientific">Paspalum notatum var. saurae</name>
    <dbReference type="NCBI Taxonomy" id="547442"/>
    <lineage>
        <taxon>Eukaryota</taxon>
        <taxon>Viridiplantae</taxon>
        <taxon>Streptophyta</taxon>
        <taxon>Embryophyta</taxon>
        <taxon>Tracheophyta</taxon>
        <taxon>Spermatophyta</taxon>
        <taxon>Magnoliopsida</taxon>
        <taxon>Liliopsida</taxon>
        <taxon>Poales</taxon>
        <taxon>Poaceae</taxon>
        <taxon>PACMAD clade</taxon>
        <taxon>Panicoideae</taxon>
        <taxon>Andropogonodae</taxon>
        <taxon>Paspaleae</taxon>
        <taxon>Paspalinae</taxon>
        <taxon>Paspalum</taxon>
    </lineage>
</organism>
<proteinExistence type="predicted"/>
<keyword evidence="2" id="KW-1185">Reference proteome</keyword>
<dbReference type="EMBL" id="CP144750">
    <property type="protein sequence ID" value="WVZ79439.1"/>
    <property type="molecule type" value="Genomic_DNA"/>
</dbReference>
<protein>
    <submittedName>
        <fullName evidence="1">Uncharacterized protein</fullName>
    </submittedName>
</protein>
<evidence type="ECO:0000313" key="2">
    <source>
        <dbReference type="Proteomes" id="UP001341281"/>
    </source>
</evidence>
<gene>
    <name evidence="1" type="ORF">U9M48_027017</name>
</gene>
<evidence type="ECO:0000313" key="1">
    <source>
        <dbReference type="EMBL" id="WVZ79439.1"/>
    </source>
</evidence>
<dbReference type="AlphaFoldDB" id="A0AAQ3TS23"/>
<accession>A0AAQ3TS23</accession>